<gene>
    <name evidence="1" type="ORF">HF882_21330</name>
</gene>
<dbReference type="EMBL" id="JABAEW010000079">
    <property type="protein sequence ID" value="NMD89131.1"/>
    <property type="molecule type" value="Genomic_DNA"/>
</dbReference>
<comment type="caution">
    <text evidence="1">The sequence shown here is derived from an EMBL/GenBank/DDBJ whole genome shotgun (WGS) entry which is preliminary data.</text>
</comment>
<evidence type="ECO:0000313" key="2">
    <source>
        <dbReference type="Proteomes" id="UP000576225"/>
    </source>
</evidence>
<protein>
    <submittedName>
        <fullName evidence="1">Uncharacterized protein</fullName>
    </submittedName>
</protein>
<dbReference type="RefSeq" id="WP_168964064.1">
    <property type="nucleotide sequence ID" value="NZ_JABAEW010000079.1"/>
</dbReference>
<accession>A0A848B1U6</accession>
<organism evidence="1 2">
    <name type="scientific">Victivallis vadensis</name>
    <dbReference type="NCBI Taxonomy" id="172901"/>
    <lineage>
        <taxon>Bacteria</taxon>
        <taxon>Pseudomonadati</taxon>
        <taxon>Lentisphaerota</taxon>
        <taxon>Lentisphaeria</taxon>
        <taxon>Victivallales</taxon>
        <taxon>Victivallaceae</taxon>
        <taxon>Victivallis</taxon>
    </lineage>
</organism>
<dbReference type="AlphaFoldDB" id="A0A848B1U6"/>
<proteinExistence type="predicted"/>
<sequence>MLEEYIGNLHKLWQEKKECGMNDTQKSETVTVETRQEETKKSSNILRESGWYFLWHSGDWYVIDYFSPTYTTNIGCFPREAAAIAVFEQVKEQIPAEAQRIALNHALEHFPEIFRTHIPCEMNF</sequence>
<name>A0A848B1U6_9BACT</name>
<evidence type="ECO:0000313" key="1">
    <source>
        <dbReference type="EMBL" id="NMD89131.1"/>
    </source>
</evidence>
<reference evidence="1 2" key="1">
    <citation type="submission" date="2020-04" db="EMBL/GenBank/DDBJ databases">
        <authorList>
            <person name="Hitch T.C.A."/>
            <person name="Wylensek D."/>
            <person name="Clavel T."/>
        </authorList>
    </citation>
    <scope>NUCLEOTIDE SEQUENCE [LARGE SCALE GENOMIC DNA]</scope>
    <source>
        <strain evidence="1 2">COR2-253-APC-1A</strain>
    </source>
</reference>
<dbReference type="Proteomes" id="UP000576225">
    <property type="component" value="Unassembled WGS sequence"/>
</dbReference>